<protein>
    <submittedName>
        <fullName evidence="4">RING-type domain-containing protein</fullName>
    </submittedName>
</protein>
<feature type="compositionally biased region" description="Basic residues" evidence="1">
    <location>
        <begin position="1"/>
        <end position="29"/>
    </location>
</feature>
<feature type="region of interest" description="Disordered" evidence="1">
    <location>
        <begin position="184"/>
        <end position="214"/>
    </location>
</feature>
<evidence type="ECO:0000256" key="1">
    <source>
        <dbReference type="SAM" id="MobiDB-lite"/>
    </source>
</evidence>
<dbReference type="EMBL" id="UZAK01036989">
    <property type="protein sequence ID" value="VDP57345.1"/>
    <property type="molecule type" value="Genomic_DNA"/>
</dbReference>
<organism evidence="4">
    <name type="scientific">Schistosoma curassoni</name>
    <dbReference type="NCBI Taxonomy" id="6186"/>
    <lineage>
        <taxon>Eukaryota</taxon>
        <taxon>Metazoa</taxon>
        <taxon>Spiralia</taxon>
        <taxon>Lophotrochozoa</taxon>
        <taxon>Platyhelminthes</taxon>
        <taxon>Trematoda</taxon>
        <taxon>Digenea</taxon>
        <taxon>Strigeidida</taxon>
        <taxon>Schistosomatoidea</taxon>
        <taxon>Schistosomatidae</taxon>
        <taxon>Schistosoma</taxon>
    </lineage>
</organism>
<evidence type="ECO:0000313" key="2">
    <source>
        <dbReference type="EMBL" id="VDP57345.1"/>
    </source>
</evidence>
<evidence type="ECO:0000313" key="4">
    <source>
        <dbReference type="WBParaSite" id="SCUD_0001475601-mRNA-1"/>
    </source>
</evidence>
<proteinExistence type="predicted"/>
<accession>A0A183KI98</accession>
<feature type="compositionally biased region" description="Low complexity" evidence="1">
    <location>
        <begin position="203"/>
        <end position="214"/>
    </location>
</feature>
<reference evidence="4" key="1">
    <citation type="submission" date="2016-06" db="UniProtKB">
        <authorList>
            <consortium name="WormBaseParasite"/>
        </authorList>
    </citation>
    <scope>IDENTIFICATION</scope>
</reference>
<feature type="region of interest" description="Disordered" evidence="1">
    <location>
        <begin position="1"/>
        <end position="105"/>
    </location>
</feature>
<feature type="region of interest" description="Disordered" evidence="1">
    <location>
        <begin position="330"/>
        <end position="380"/>
    </location>
</feature>
<dbReference type="AlphaFoldDB" id="A0A183KI98"/>
<dbReference type="WBParaSite" id="SCUD_0001475601-mRNA-1">
    <property type="protein sequence ID" value="SCUD_0001475601-mRNA-1"/>
    <property type="gene ID" value="SCUD_0001475601"/>
</dbReference>
<gene>
    <name evidence="2" type="ORF">SCUD_LOCUS14753</name>
</gene>
<sequence length="762" mass="85144">DQRSSHRHSRKHHRRHCRYRKHHGHHKRHSESNQEISGTINLTGESLGSSSSTTNNCNSGISEASSSSSGLTTVSCHRRRSRTRSITDEDCTTSGSRRSSPLPPAPTILCNVGQQTDELSLLKVAGLTISSKTGANSESANNNIKSNNENRKSYLDSEGEWEEVECNESGCEECQNSIHTTTTTTATTTDKSINSHGNKQSKHLTTTSPPILSSPSHPTIILQNRINQLHSTSSNNFNPLCVTLNNQQQPLYNLSTPPTNSSLSMINSKQQSNSTNSSLGSSKTSRSAGGFSKEYTGQHSEPEVDAHLNIGSMINRQINEQQNLVNKLQTDSNHHHHHHHHHHHQPPPPPPSQQQHYNPFYLPSKSSVKNSYVQSSESQSQLNNLLLHQQQVKPSIQNNNNNNNKPNSLQLFTSPEIIHRSVNNMTNNRSVFDSSLQMMDNNNNYNNTHNKIQGNLELYYQHPYEDVATDDYAETNSQLNCTSLQQNQSFNQSLLSHYPQKQFQSYLSPTEPSLPPLPPTLTPTQQHIYHQHDGCGPLLLPPPISTSSLLYNNEVNNRFVHHRMNNNNINNKYRINDNPSVIYPSEQMNSAKDGVVGMAGSSGITHPLLNDIDDVGSDFSLSAFRRSDDICGPSSLSNRIFNNNNGNNNDLIMNNLLPSSQTTQLQHNNYQQQSTEHHSSSDIAGMMDVRSNDGTCDESDASSLPEQGCDLMHLAQLRISARPNPLLNDLAKQQFIYIHLYTYTYKSINLLLADDDDDDDRR</sequence>
<keyword evidence="3" id="KW-1185">Reference proteome</keyword>
<feature type="compositionally biased region" description="Polar residues" evidence="1">
    <location>
        <begin position="33"/>
        <end position="42"/>
    </location>
</feature>
<evidence type="ECO:0000313" key="3">
    <source>
        <dbReference type="Proteomes" id="UP000279833"/>
    </source>
</evidence>
<feature type="region of interest" description="Disordered" evidence="1">
    <location>
        <begin position="252"/>
        <end position="302"/>
    </location>
</feature>
<reference evidence="2 3" key="2">
    <citation type="submission" date="2018-11" db="EMBL/GenBank/DDBJ databases">
        <authorList>
            <consortium name="Pathogen Informatics"/>
        </authorList>
    </citation>
    <scope>NUCLEOTIDE SEQUENCE [LARGE SCALE GENOMIC DNA]</scope>
    <source>
        <strain evidence="2">Dakar</strain>
        <strain evidence="3">Dakar, Senegal</strain>
    </source>
</reference>
<feature type="compositionally biased region" description="Basic residues" evidence="1">
    <location>
        <begin position="334"/>
        <end position="345"/>
    </location>
</feature>
<feature type="compositionally biased region" description="Low complexity" evidence="1">
    <location>
        <begin position="135"/>
        <end position="147"/>
    </location>
</feature>
<feature type="compositionally biased region" description="Low complexity" evidence="1">
    <location>
        <begin position="43"/>
        <end position="69"/>
    </location>
</feature>
<feature type="region of interest" description="Disordered" evidence="1">
    <location>
        <begin position="133"/>
        <end position="156"/>
    </location>
</feature>
<feature type="compositionally biased region" description="Polar residues" evidence="1">
    <location>
        <begin position="252"/>
        <end position="266"/>
    </location>
</feature>
<feature type="compositionally biased region" description="Polar residues" evidence="1">
    <location>
        <begin position="364"/>
        <end position="373"/>
    </location>
</feature>
<dbReference type="STRING" id="6186.A0A183KI98"/>
<name>A0A183KI98_9TREM</name>
<feature type="compositionally biased region" description="Low complexity" evidence="1">
    <location>
        <begin position="267"/>
        <end position="287"/>
    </location>
</feature>
<dbReference type="Proteomes" id="UP000279833">
    <property type="component" value="Unassembled WGS sequence"/>
</dbReference>